<feature type="compositionally biased region" description="Basic and acidic residues" evidence="5">
    <location>
        <begin position="83"/>
        <end position="94"/>
    </location>
</feature>
<feature type="region of interest" description="Disordered" evidence="5">
    <location>
        <begin position="692"/>
        <end position="731"/>
    </location>
</feature>
<evidence type="ECO:0000256" key="4">
    <source>
        <dbReference type="ARBA" id="ARBA00022807"/>
    </source>
</evidence>
<dbReference type="GO" id="GO:0016929">
    <property type="term" value="F:deSUMOylase activity"/>
    <property type="evidence" value="ECO:0007669"/>
    <property type="project" value="TreeGrafter"/>
</dbReference>
<feature type="domain" description="Ubiquitin-like protease family profile" evidence="6">
    <location>
        <begin position="1375"/>
        <end position="1566"/>
    </location>
</feature>
<dbReference type="GO" id="GO:0005634">
    <property type="term" value="C:nucleus"/>
    <property type="evidence" value="ECO:0007669"/>
    <property type="project" value="TreeGrafter"/>
</dbReference>
<feature type="region of interest" description="Disordered" evidence="5">
    <location>
        <begin position="59"/>
        <end position="117"/>
    </location>
</feature>
<evidence type="ECO:0000313" key="8">
    <source>
        <dbReference type="Proteomes" id="UP000218209"/>
    </source>
</evidence>
<feature type="region of interest" description="Disordered" evidence="5">
    <location>
        <begin position="343"/>
        <end position="366"/>
    </location>
</feature>
<organism evidence="7 8">
    <name type="scientific">Porphyra umbilicalis</name>
    <name type="common">Purple laver</name>
    <name type="synonym">Red alga</name>
    <dbReference type="NCBI Taxonomy" id="2786"/>
    <lineage>
        <taxon>Eukaryota</taxon>
        <taxon>Rhodophyta</taxon>
        <taxon>Bangiophyceae</taxon>
        <taxon>Bangiales</taxon>
        <taxon>Bangiaceae</taxon>
        <taxon>Porphyra</taxon>
    </lineage>
</organism>
<keyword evidence="2" id="KW-0645">Protease</keyword>
<protein>
    <recommendedName>
        <fullName evidence="6">Ubiquitin-like protease family profile domain-containing protein</fullName>
    </recommendedName>
</protein>
<evidence type="ECO:0000313" key="7">
    <source>
        <dbReference type="EMBL" id="OSX75827.1"/>
    </source>
</evidence>
<evidence type="ECO:0000256" key="2">
    <source>
        <dbReference type="ARBA" id="ARBA00022670"/>
    </source>
</evidence>
<keyword evidence="8" id="KW-1185">Reference proteome</keyword>
<dbReference type="OrthoDB" id="1939479at2759"/>
<dbReference type="PANTHER" id="PTHR12606">
    <property type="entry name" value="SENTRIN/SUMO-SPECIFIC PROTEASE"/>
    <property type="match status" value="1"/>
</dbReference>
<dbReference type="GO" id="GO:0006508">
    <property type="term" value="P:proteolysis"/>
    <property type="evidence" value="ECO:0007669"/>
    <property type="project" value="UniProtKB-KW"/>
</dbReference>
<gene>
    <name evidence="7" type="ORF">BU14_0219s0027</name>
</gene>
<reference evidence="7 8" key="1">
    <citation type="submission" date="2017-03" db="EMBL/GenBank/DDBJ databases">
        <title>WGS assembly of Porphyra umbilicalis.</title>
        <authorList>
            <person name="Brawley S.H."/>
            <person name="Blouin N.A."/>
            <person name="Ficko-Blean E."/>
            <person name="Wheeler G.L."/>
            <person name="Lohr M."/>
            <person name="Goodson H.V."/>
            <person name="Jenkins J.W."/>
            <person name="Blaby-Haas C.E."/>
            <person name="Helliwell K.E."/>
            <person name="Chan C."/>
            <person name="Marriage T."/>
            <person name="Bhattacharya D."/>
            <person name="Klein A.S."/>
            <person name="Badis Y."/>
            <person name="Brodie J."/>
            <person name="Cao Y."/>
            <person name="Collen J."/>
            <person name="Dittami S.M."/>
            <person name="Gachon C.M."/>
            <person name="Green B.R."/>
            <person name="Karpowicz S."/>
            <person name="Kim J.W."/>
            <person name="Kudahl U."/>
            <person name="Lin S."/>
            <person name="Michel G."/>
            <person name="Mittag M."/>
            <person name="Olson B.J."/>
            <person name="Pangilinan J."/>
            <person name="Peng Y."/>
            <person name="Qiu H."/>
            <person name="Shu S."/>
            <person name="Singer J.T."/>
            <person name="Smith A.G."/>
            <person name="Sprecher B.N."/>
            <person name="Wagner V."/>
            <person name="Wang W."/>
            <person name="Wang Z.-Y."/>
            <person name="Yan J."/>
            <person name="Yarish C."/>
            <person name="Zoeuner-Riek S."/>
            <person name="Zhuang Y."/>
            <person name="Zou Y."/>
            <person name="Lindquist E.A."/>
            <person name="Grimwood J."/>
            <person name="Barry K."/>
            <person name="Rokhsar D.S."/>
            <person name="Schmutz J."/>
            <person name="Stiller J.W."/>
            <person name="Grossman A.R."/>
            <person name="Prochnik S.E."/>
        </authorList>
    </citation>
    <scope>NUCLEOTIDE SEQUENCE [LARGE SCALE GENOMIC DNA]</scope>
    <source>
        <strain evidence="7">4086291</strain>
    </source>
</reference>
<dbReference type="EMBL" id="KV918889">
    <property type="protein sequence ID" value="OSX75827.1"/>
    <property type="molecule type" value="Genomic_DNA"/>
</dbReference>
<name>A0A1X6P4P8_PORUM</name>
<dbReference type="Proteomes" id="UP000218209">
    <property type="component" value="Unassembled WGS sequence"/>
</dbReference>
<feature type="region of interest" description="Disordered" evidence="5">
    <location>
        <begin position="1162"/>
        <end position="1186"/>
    </location>
</feature>
<proteinExistence type="inferred from homology"/>
<dbReference type="Pfam" id="PF02902">
    <property type="entry name" value="Peptidase_C48"/>
    <property type="match status" value="1"/>
</dbReference>
<dbReference type="PANTHER" id="PTHR12606:SF1">
    <property type="entry name" value="UBIQUITIN-LIKE-SPECIFIC PROTEASE 1A"/>
    <property type="match status" value="1"/>
</dbReference>
<dbReference type="InterPro" id="IPR038765">
    <property type="entry name" value="Papain-like_cys_pep_sf"/>
</dbReference>
<comment type="similarity">
    <text evidence="1">Belongs to the peptidase C48 family.</text>
</comment>
<evidence type="ECO:0000256" key="3">
    <source>
        <dbReference type="ARBA" id="ARBA00022801"/>
    </source>
</evidence>
<sequence length="1622" mass="176592">MSSDRPPPCFSGPVEFSFSGSRDAAKAVVARVALLPGHEGPSNIVHMGTSFCRGQPVGRSWSDQVDRARGGRAAPDRAPYVKKRYDVRSNDDAHRRGRSTGGARVEDGGQNEDAGGTLSAWPVAPRLRIERAPVLVEDHVHETLTACIQRACGLATSQPLVARTSTVTARVIGDKGSRSRAIVLRSGVGKKDVAILWVSCRDGLLCSCFGGTQNALFLSASSRSTKCVHTAAMKKALAASGVSIQTFRGRMRLRADAADFAVHDEYGSTILWAVLYKSVFSVVSFSSGNVPACIAPGCRRFRGRCGHVRVARHHRGPDGFLDVSTGTAPAVVKARLHARKHAGAQRAKMIDNEEEDEGVEKEESDTIRGVHDTDQAKLSSRVARNLLPCSSECEQGEVWTRTADWRALYMKRPPGPAAANAHSLKMLNQLYTYALGAGHIKDVRDVLVEPYCGSCGQRREERHEVVKEPGLLTTHHPSAPSLQVLVGRWECDAAECKRTVEYDGNEDAVFSLRRRNKDKRWLLFTRGLLDKLVSFIIAGRTTYTAATRHLSADVRSFCLRRQDVVKLGTAIIKTFEIPPESGRCPLCGPNPAFIVIDAQALGCSDPDDTTPLRPGENCPVLDIPASQLCLLEKAPLREAVSKVLRSSTALTASQVAALRTWHATVDAPGRPTPAAAAAKVFFHFFPLGEEQAAAPPPAANAESATNSSPTANADAPSTRKRRRSSMAPTLESAVRVDKDGKLVLGGKGPSPKKPVEVWSDRVGLCRPAFELYPLEEADAWCAARPFLHAMLTETICGMFQSFDEAAVELLANAIRIRGRSAWRHFSAAADGVGYVASFLGCFADDLDEDRLLRASVGEMLLKAVSIEKFVDRAYEEQAAKKSTLEAGWQNAKYCARWKGTPTPADYLDWRMEQKDLAALDDNDPLVSYEYFAGLPRVRPGIMDSEAAKRRVQYRGKDRHVADLEGEGDACNKAFSIKAGLTQGVFNVVCPHVITLGFRCLFRAESVGEALSIVLERFPKLPRVIFYDVACKLDKNAMRRVRPIMRAHGVRCILDRSHSITHTCSPIYMPDDSLGSTAGVATQAAEVSHSVAVVNRTSLAYMAPATYMVHKMVQVAFMNVRKQYRLSSDNSSGENDHVWLAPFFHTKVSHQCTRISSCSCKRQHSNDTSIEEEPNVEGRDNSVGAANDAAAASSAEAVLASSEPEAAVQLFPATNSDDVASRELGQSNLQQVGNGVAVASSVPAAIVSVVSDAAAVVDREDPSAPAGTYAFLEAGEAAVDGPATDADLGATGFVDLSSPVDEDVQVNGVAAGKDELDKFLHGWLLKEHERVAAGRLLLNPEPMDTQPLAREVLVFSQGLFKHPPAQPVRPRNKGRIHLTGADFLRLAGESWLNDELINSFVALINDRDQLLRTGRRLGAEASSLEVGRIVPRTRMMNSFFFSRLAPHPSRYNYEWVRNWGLKMGLDLDAVDKIIVPVNLAKLHWVLVAIDISKCLFYFYDSITRADRHGVVDVVRRWLGDEVRSRLGDDAVARWDVDSWAVRADPAWPRQTDAGSCGVFAVAAADCFSLGAPLLFSQKDIRTLRERIAVALFFDDLCVGDEVLSAFPVVDSPPGSDGDDEDDD</sequence>
<dbReference type="PROSITE" id="PS50600">
    <property type="entry name" value="ULP_PROTEASE"/>
    <property type="match status" value="1"/>
</dbReference>
<evidence type="ECO:0000259" key="6">
    <source>
        <dbReference type="PROSITE" id="PS50600"/>
    </source>
</evidence>
<feature type="compositionally biased region" description="Low complexity" evidence="5">
    <location>
        <begin position="699"/>
        <end position="715"/>
    </location>
</feature>
<accession>A0A1X6P4P8</accession>
<dbReference type="SUPFAM" id="SSF54001">
    <property type="entry name" value="Cysteine proteinases"/>
    <property type="match status" value="1"/>
</dbReference>
<keyword evidence="4" id="KW-0788">Thiol protease</keyword>
<dbReference type="InterPro" id="IPR003653">
    <property type="entry name" value="Peptidase_C48_C"/>
</dbReference>
<feature type="compositionally biased region" description="Acidic residues" evidence="5">
    <location>
        <begin position="352"/>
        <end position="363"/>
    </location>
</feature>
<dbReference type="GO" id="GO:0016926">
    <property type="term" value="P:protein desumoylation"/>
    <property type="evidence" value="ECO:0007669"/>
    <property type="project" value="TreeGrafter"/>
</dbReference>
<keyword evidence="3" id="KW-0378">Hydrolase</keyword>
<evidence type="ECO:0000256" key="5">
    <source>
        <dbReference type="SAM" id="MobiDB-lite"/>
    </source>
</evidence>
<evidence type="ECO:0000256" key="1">
    <source>
        <dbReference type="ARBA" id="ARBA00005234"/>
    </source>
</evidence>
<dbReference type="Gene3D" id="3.40.395.10">
    <property type="entry name" value="Adenoviral Proteinase, Chain A"/>
    <property type="match status" value="1"/>
</dbReference>